<dbReference type="Proteomes" id="UP000277580">
    <property type="component" value="Unassembled WGS sequence"/>
</dbReference>
<keyword evidence="3" id="KW-1185">Reference proteome</keyword>
<dbReference type="InParanoid" id="A0A3N4KQC2"/>
<evidence type="ECO:0000313" key="3">
    <source>
        <dbReference type="Proteomes" id="UP000277580"/>
    </source>
</evidence>
<protein>
    <submittedName>
        <fullName evidence="2">Uncharacterized protein</fullName>
    </submittedName>
</protein>
<dbReference type="AlphaFoldDB" id="A0A3N4KQC2"/>
<feature type="region of interest" description="Disordered" evidence="1">
    <location>
        <begin position="1"/>
        <end position="105"/>
    </location>
</feature>
<proteinExistence type="predicted"/>
<reference evidence="2 3" key="1">
    <citation type="journal article" date="2018" name="Nat. Ecol. Evol.">
        <title>Pezizomycetes genomes reveal the molecular basis of ectomycorrhizal truffle lifestyle.</title>
        <authorList>
            <person name="Murat C."/>
            <person name="Payen T."/>
            <person name="Noel B."/>
            <person name="Kuo A."/>
            <person name="Morin E."/>
            <person name="Chen J."/>
            <person name="Kohler A."/>
            <person name="Krizsan K."/>
            <person name="Balestrini R."/>
            <person name="Da Silva C."/>
            <person name="Montanini B."/>
            <person name="Hainaut M."/>
            <person name="Levati E."/>
            <person name="Barry K.W."/>
            <person name="Belfiori B."/>
            <person name="Cichocki N."/>
            <person name="Clum A."/>
            <person name="Dockter R.B."/>
            <person name="Fauchery L."/>
            <person name="Guy J."/>
            <person name="Iotti M."/>
            <person name="Le Tacon F."/>
            <person name="Lindquist E.A."/>
            <person name="Lipzen A."/>
            <person name="Malagnac F."/>
            <person name="Mello A."/>
            <person name="Molinier V."/>
            <person name="Miyauchi S."/>
            <person name="Poulain J."/>
            <person name="Riccioni C."/>
            <person name="Rubini A."/>
            <person name="Sitrit Y."/>
            <person name="Splivallo R."/>
            <person name="Traeger S."/>
            <person name="Wang M."/>
            <person name="Zifcakova L."/>
            <person name="Wipf D."/>
            <person name="Zambonelli A."/>
            <person name="Paolocci F."/>
            <person name="Nowrousian M."/>
            <person name="Ottonello S."/>
            <person name="Baldrian P."/>
            <person name="Spatafora J.W."/>
            <person name="Henrissat B."/>
            <person name="Nagy L.G."/>
            <person name="Aury J.M."/>
            <person name="Wincker P."/>
            <person name="Grigoriev I.V."/>
            <person name="Bonfante P."/>
            <person name="Martin F.M."/>
        </authorList>
    </citation>
    <scope>NUCLEOTIDE SEQUENCE [LARGE SCALE GENOMIC DNA]</scope>
    <source>
        <strain evidence="2 3">CCBAS932</strain>
    </source>
</reference>
<dbReference type="EMBL" id="ML119127">
    <property type="protein sequence ID" value="RPB12687.1"/>
    <property type="molecule type" value="Genomic_DNA"/>
</dbReference>
<feature type="compositionally biased region" description="Acidic residues" evidence="1">
    <location>
        <begin position="146"/>
        <end position="163"/>
    </location>
</feature>
<feature type="compositionally biased region" description="Pro residues" evidence="1">
    <location>
        <begin position="87"/>
        <end position="102"/>
    </location>
</feature>
<feature type="compositionally biased region" description="Basic residues" evidence="1">
    <location>
        <begin position="28"/>
        <end position="53"/>
    </location>
</feature>
<organism evidence="2 3">
    <name type="scientific">Morchella conica CCBAS932</name>
    <dbReference type="NCBI Taxonomy" id="1392247"/>
    <lineage>
        <taxon>Eukaryota</taxon>
        <taxon>Fungi</taxon>
        <taxon>Dikarya</taxon>
        <taxon>Ascomycota</taxon>
        <taxon>Pezizomycotina</taxon>
        <taxon>Pezizomycetes</taxon>
        <taxon>Pezizales</taxon>
        <taxon>Morchellaceae</taxon>
        <taxon>Morchella</taxon>
    </lineage>
</organism>
<evidence type="ECO:0000313" key="2">
    <source>
        <dbReference type="EMBL" id="RPB12687.1"/>
    </source>
</evidence>
<feature type="compositionally biased region" description="Basic residues" evidence="1">
    <location>
        <begin position="64"/>
        <end position="85"/>
    </location>
</feature>
<evidence type="ECO:0000256" key="1">
    <source>
        <dbReference type="SAM" id="MobiDB-lite"/>
    </source>
</evidence>
<name>A0A3N4KQC2_9PEZI</name>
<feature type="region of interest" description="Disordered" evidence="1">
    <location>
        <begin position="142"/>
        <end position="166"/>
    </location>
</feature>
<gene>
    <name evidence="2" type="ORF">P167DRAFT_545283</name>
</gene>
<accession>A0A3N4KQC2</accession>
<sequence length="183" mass="20265">MSIRSSPAKTPAPHSTLLGSRKEESSRKPKSAIKRNPKVKKARKKLGNQKKEKKTPPKTQINGVKKKKLLKKKKKLIHKNTKHQPNKPLPIPAPQITTPPPTVSACKDPSQRFPCVSISIASSGAQVESGLFYSPHLVFLDRVGGDEEDENNEDEEEEEDEEDQEKKIIVELDIIVCTAGFGG</sequence>